<dbReference type="Pfam" id="PF01470">
    <property type="entry name" value="Peptidase_C15"/>
    <property type="match status" value="1"/>
</dbReference>
<dbReference type="InterPro" id="IPR036440">
    <property type="entry name" value="Peptidase_C15-like_sf"/>
</dbReference>
<gene>
    <name evidence="5" type="ORF">I551_8528</name>
</gene>
<keyword evidence="4" id="KW-0788">Thiol protease</keyword>
<proteinExistence type="inferred from homology"/>
<evidence type="ECO:0000256" key="2">
    <source>
        <dbReference type="ARBA" id="ARBA00022670"/>
    </source>
</evidence>
<sequence length="47" mass="4886">RTIAGATVVSRIVPGAYFDSIAAAEQAIAEVDPQLVIMLGEYPGAPR</sequence>
<organism evidence="5 6">
    <name type="scientific">Mycobacterium ulcerans str. Harvey</name>
    <dbReference type="NCBI Taxonomy" id="1299332"/>
    <lineage>
        <taxon>Bacteria</taxon>
        <taxon>Bacillati</taxon>
        <taxon>Actinomycetota</taxon>
        <taxon>Actinomycetes</taxon>
        <taxon>Mycobacteriales</taxon>
        <taxon>Mycobacteriaceae</taxon>
        <taxon>Mycobacterium</taxon>
        <taxon>Mycobacterium ulcerans group</taxon>
    </lineage>
</organism>
<dbReference type="InterPro" id="IPR016125">
    <property type="entry name" value="Peptidase_C15-like"/>
</dbReference>
<evidence type="ECO:0000256" key="4">
    <source>
        <dbReference type="ARBA" id="ARBA00022807"/>
    </source>
</evidence>
<comment type="caution">
    <text evidence="5">The sequence shown here is derived from an EMBL/GenBank/DDBJ whole genome shotgun (WGS) entry which is preliminary data.</text>
</comment>
<feature type="non-terminal residue" evidence="5">
    <location>
        <position position="1"/>
    </location>
</feature>
<keyword evidence="2" id="KW-0645">Protease</keyword>
<keyword evidence="3" id="KW-0378">Hydrolase</keyword>
<evidence type="ECO:0000256" key="3">
    <source>
        <dbReference type="ARBA" id="ARBA00022801"/>
    </source>
</evidence>
<dbReference type="Proteomes" id="UP000020681">
    <property type="component" value="Unassembled WGS sequence"/>
</dbReference>
<evidence type="ECO:0000313" key="6">
    <source>
        <dbReference type="Proteomes" id="UP000020681"/>
    </source>
</evidence>
<dbReference type="SUPFAM" id="SSF53182">
    <property type="entry name" value="Pyrrolidone carboxyl peptidase (pyroglutamate aminopeptidase)"/>
    <property type="match status" value="1"/>
</dbReference>
<name>A0ABN0RAM6_MYCUL</name>
<dbReference type="EMBL" id="JAOL01000010">
    <property type="protein sequence ID" value="EUA94199.1"/>
    <property type="molecule type" value="Genomic_DNA"/>
</dbReference>
<comment type="similarity">
    <text evidence="1">Belongs to the peptidase C15 family.</text>
</comment>
<reference evidence="5 6" key="1">
    <citation type="submission" date="2014-01" db="EMBL/GenBank/DDBJ databases">
        <authorList>
            <person name="Dobos K."/>
            <person name="Lenaerts A."/>
            <person name="Ordway D."/>
            <person name="DeGroote M.A."/>
            <person name="Parker T."/>
            <person name="Sizemore C."/>
            <person name="Tallon L.J."/>
            <person name="Sadzewicz L.K."/>
            <person name="Sengamalay N."/>
            <person name="Fraser C.M."/>
            <person name="Hine E."/>
            <person name="Shefchek K.A."/>
            <person name="Das S.P."/>
            <person name="Tettelin H."/>
        </authorList>
    </citation>
    <scope>NUCLEOTIDE SEQUENCE [LARGE SCALE GENOMIC DNA]</scope>
    <source>
        <strain evidence="5 6">Harvey</strain>
    </source>
</reference>
<protein>
    <submittedName>
        <fullName evidence="5">Pyroglutamyl peptidase family protein</fullName>
    </submittedName>
</protein>
<evidence type="ECO:0000256" key="1">
    <source>
        <dbReference type="ARBA" id="ARBA00006641"/>
    </source>
</evidence>
<evidence type="ECO:0000313" key="5">
    <source>
        <dbReference type="EMBL" id="EUA94199.1"/>
    </source>
</evidence>
<accession>A0ABN0RAM6</accession>
<keyword evidence="6" id="KW-1185">Reference proteome</keyword>